<reference evidence="2" key="1">
    <citation type="journal article" date="2022" name="bioRxiv">
        <title>Sequencing and chromosome-scale assembly of the giantPleurodeles waltlgenome.</title>
        <authorList>
            <person name="Brown T."/>
            <person name="Elewa A."/>
            <person name="Iarovenko S."/>
            <person name="Subramanian E."/>
            <person name="Araus A.J."/>
            <person name="Petzold A."/>
            <person name="Susuki M."/>
            <person name="Suzuki K.-i.T."/>
            <person name="Hayashi T."/>
            <person name="Toyoda A."/>
            <person name="Oliveira C."/>
            <person name="Osipova E."/>
            <person name="Leigh N.D."/>
            <person name="Simon A."/>
            <person name="Yun M.H."/>
        </authorList>
    </citation>
    <scope>NUCLEOTIDE SEQUENCE</scope>
    <source>
        <strain evidence="2">20211129_DDA</strain>
        <tissue evidence="2">Liver</tissue>
    </source>
</reference>
<protein>
    <submittedName>
        <fullName evidence="2">Uncharacterized protein</fullName>
    </submittedName>
</protein>
<feature type="region of interest" description="Disordered" evidence="1">
    <location>
        <begin position="1"/>
        <end position="60"/>
    </location>
</feature>
<feature type="region of interest" description="Disordered" evidence="1">
    <location>
        <begin position="105"/>
        <end position="178"/>
    </location>
</feature>
<dbReference type="Proteomes" id="UP001066276">
    <property type="component" value="Chromosome 8"/>
</dbReference>
<evidence type="ECO:0000313" key="3">
    <source>
        <dbReference type="Proteomes" id="UP001066276"/>
    </source>
</evidence>
<keyword evidence="3" id="KW-1185">Reference proteome</keyword>
<accession>A0AAV7NMZ6</accession>
<feature type="compositionally biased region" description="Low complexity" evidence="1">
    <location>
        <begin position="110"/>
        <end position="119"/>
    </location>
</feature>
<feature type="compositionally biased region" description="Polar residues" evidence="1">
    <location>
        <begin position="154"/>
        <end position="178"/>
    </location>
</feature>
<name>A0AAV7NMZ6_PLEWA</name>
<evidence type="ECO:0000313" key="2">
    <source>
        <dbReference type="EMBL" id="KAJ1115713.1"/>
    </source>
</evidence>
<proteinExistence type="predicted"/>
<evidence type="ECO:0000256" key="1">
    <source>
        <dbReference type="SAM" id="MobiDB-lite"/>
    </source>
</evidence>
<gene>
    <name evidence="2" type="ORF">NDU88_003935</name>
</gene>
<dbReference type="AlphaFoldDB" id="A0AAV7NMZ6"/>
<organism evidence="2 3">
    <name type="scientific">Pleurodeles waltl</name>
    <name type="common">Iberian ribbed newt</name>
    <dbReference type="NCBI Taxonomy" id="8319"/>
    <lineage>
        <taxon>Eukaryota</taxon>
        <taxon>Metazoa</taxon>
        <taxon>Chordata</taxon>
        <taxon>Craniata</taxon>
        <taxon>Vertebrata</taxon>
        <taxon>Euteleostomi</taxon>
        <taxon>Amphibia</taxon>
        <taxon>Batrachia</taxon>
        <taxon>Caudata</taxon>
        <taxon>Salamandroidea</taxon>
        <taxon>Salamandridae</taxon>
        <taxon>Pleurodelinae</taxon>
        <taxon>Pleurodeles</taxon>
    </lineage>
</organism>
<dbReference type="EMBL" id="JANPWB010000012">
    <property type="protein sequence ID" value="KAJ1115713.1"/>
    <property type="molecule type" value="Genomic_DNA"/>
</dbReference>
<comment type="caution">
    <text evidence="2">The sequence shown here is derived from an EMBL/GenBank/DDBJ whole genome shotgun (WGS) entry which is preliminary data.</text>
</comment>
<sequence>MATAIVRRTTGAHTRRTHPINAEKHQQQEQHNNGAANKPEGRSWDPECGLGVEVGPAREQTEVQMWTRARRRSGGEGCRTGSRGSECRGVKIEVIGETRVSKRTHLSWRAAAPGSGAPEEAGRVPPSQALSGSKNEKSAQPVPRQDYCYKKKTLQATGALTTARTNPLQPDSVTISIQ</sequence>